<reference evidence="3" key="1">
    <citation type="journal article" date="2019" name="Int. J. Syst. Evol. Microbiol.">
        <title>The Global Catalogue of Microorganisms (GCM) 10K type strain sequencing project: providing services to taxonomists for standard genome sequencing and annotation.</title>
        <authorList>
            <consortium name="The Broad Institute Genomics Platform"/>
            <consortium name="The Broad Institute Genome Sequencing Center for Infectious Disease"/>
            <person name="Wu L."/>
            <person name="Ma J."/>
        </authorList>
    </citation>
    <scope>NUCLEOTIDE SEQUENCE [LARGE SCALE GENOMIC DNA]</scope>
    <source>
        <strain evidence="3">CGMCC 1.12295</strain>
    </source>
</reference>
<name>A0ABW4KIG2_9BACI</name>
<feature type="compositionally biased region" description="Basic and acidic residues" evidence="1">
    <location>
        <begin position="57"/>
        <end position="74"/>
    </location>
</feature>
<organism evidence="2 3">
    <name type="scientific">Siminovitchia sediminis</name>
    <dbReference type="NCBI Taxonomy" id="1274353"/>
    <lineage>
        <taxon>Bacteria</taxon>
        <taxon>Bacillati</taxon>
        <taxon>Bacillota</taxon>
        <taxon>Bacilli</taxon>
        <taxon>Bacillales</taxon>
        <taxon>Bacillaceae</taxon>
        <taxon>Siminovitchia</taxon>
    </lineage>
</organism>
<dbReference type="EMBL" id="JBHUEO010000044">
    <property type="protein sequence ID" value="MFD1707745.1"/>
    <property type="molecule type" value="Genomic_DNA"/>
</dbReference>
<protein>
    <submittedName>
        <fullName evidence="2">Uncharacterized protein</fullName>
    </submittedName>
</protein>
<feature type="region of interest" description="Disordered" evidence="1">
    <location>
        <begin position="1"/>
        <end position="74"/>
    </location>
</feature>
<evidence type="ECO:0000313" key="2">
    <source>
        <dbReference type="EMBL" id="MFD1707745.1"/>
    </source>
</evidence>
<sequence length="74" mass="8412">MPRKTDNIHSNTTPHSDGKYESIINDPTATQGSKAGVFMDREQKKQHPLQLSNTNNKDMKEFEQLLRGDALDEL</sequence>
<evidence type="ECO:0000256" key="1">
    <source>
        <dbReference type="SAM" id="MobiDB-lite"/>
    </source>
</evidence>
<dbReference type="RefSeq" id="WP_380774543.1">
    <property type="nucleotide sequence ID" value="NZ_JBHUEO010000044.1"/>
</dbReference>
<gene>
    <name evidence="2" type="ORF">ACFSCZ_13540</name>
</gene>
<keyword evidence="3" id="KW-1185">Reference proteome</keyword>
<dbReference type="Proteomes" id="UP001597301">
    <property type="component" value="Unassembled WGS sequence"/>
</dbReference>
<comment type="caution">
    <text evidence="2">The sequence shown here is derived from an EMBL/GenBank/DDBJ whole genome shotgun (WGS) entry which is preliminary data.</text>
</comment>
<proteinExistence type="predicted"/>
<accession>A0ABW4KIG2</accession>
<evidence type="ECO:0000313" key="3">
    <source>
        <dbReference type="Proteomes" id="UP001597301"/>
    </source>
</evidence>